<organism evidence="1 2">
    <name type="scientific">Diphasiastrum complanatum</name>
    <name type="common">Issler's clubmoss</name>
    <name type="synonym">Lycopodium complanatum</name>
    <dbReference type="NCBI Taxonomy" id="34168"/>
    <lineage>
        <taxon>Eukaryota</taxon>
        <taxon>Viridiplantae</taxon>
        <taxon>Streptophyta</taxon>
        <taxon>Embryophyta</taxon>
        <taxon>Tracheophyta</taxon>
        <taxon>Lycopodiopsida</taxon>
        <taxon>Lycopodiales</taxon>
        <taxon>Lycopodiaceae</taxon>
        <taxon>Lycopodioideae</taxon>
        <taxon>Diphasiastrum</taxon>
    </lineage>
</organism>
<accession>A0ACC2ERA2</accession>
<dbReference type="Proteomes" id="UP001162992">
    <property type="component" value="Chromosome 1"/>
</dbReference>
<proteinExistence type="predicted"/>
<evidence type="ECO:0000313" key="1">
    <source>
        <dbReference type="EMBL" id="KAJ7569114.1"/>
    </source>
</evidence>
<dbReference type="EMBL" id="CM055092">
    <property type="protein sequence ID" value="KAJ7569114.1"/>
    <property type="molecule type" value="Genomic_DNA"/>
</dbReference>
<keyword evidence="2" id="KW-1185">Reference proteome</keyword>
<comment type="caution">
    <text evidence="1">The sequence shown here is derived from an EMBL/GenBank/DDBJ whole genome shotgun (WGS) entry which is preliminary data.</text>
</comment>
<reference evidence="2" key="1">
    <citation type="journal article" date="2024" name="Proc. Natl. Acad. Sci. U.S.A.">
        <title>Extraordinary preservation of gene collinearity over three hundred million years revealed in homosporous lycophytes.</title>
        <authorList>
            <person name="Li C."/>
            <person name="Wickell D."/>
            <person name="Kuo L.Y."/>
            <person name="Chen X."/>
            <person name="Nie B."/>
            <person name="Liao X."/>
            <person name="Peng D."/>
            <person name="Ji J."/>
            <person name="Jenkins J."/>
            <person name="Williams M."/>
            <person name="Shu S."/>
            <person name="Plott C."/>
            <person name="Barry K."/>
            <person name="Rajasekar S."/>
            <person name="Grimwood J."/>
            <person name="Han X."/>
            <person name="Sun S."/>
            <person name="Hou Z."/>
            <person name="He W."/>
            <person name="Dai G."/>
            <person name="Sun C."/>
            <person name="Schmutz J."/>
            <person name="Leebens-Mack J.H."/>
            <person name="Li F.W."/>
            <person name="Wang L."/>
        </authorList>
    </citation>
    <scope>NUCLEOTIDE SEQUENCE [LARGE SCALE GENOMIC DNA]</scope>
    <source>
        <strain evidence="2">cv. PW_Plant_1</strain>
    </source>
</reference>
<sequence length="360" mass="40261">MAATEGRGGFVAMLFSLLLSFLWIFIRSLSGSISLASRLLLFQCTSAKDIPCTAKDVDDEKVELWSGNDGGRPNGEGSGGGGTTPPVSKLCAFYEGVVVHVRSQPILRKFSYKVRHALIRLDDHPPWFEASAHHHMSLKQAQSIACTNGSVYLLTVPSSFGYEQNPISLYYCYDHGAEVPVKCIAEVTNTPWGERVTFVFDPKSDVIAKALHVSPFMDALGQWKIQASPPGQHLVLKISVEHPRLGNYFLATLTTKRVQNTVQDADAFFWLMPQRVAVWIYWQALLLYWKGVAFVPHPKYAFDSCMGPWPQSKEVESLCKDEAHLDKLKEARPVTTHQNSLPANGQRFCAWREASSFPWK</sequence>
<name>A0ACC2ERA2_DIPCM</name>
<gene>
    <name evidence="1" type="ORF">O6H91_01G061200</name>
</gene>
<protein>
    <submittedName>
        <fullName evidence="1">Uncharacterized protein</fullName>
    </submittedName>
</protein>
<evidence type="ECO:0000313" key="2">
    <source>
        <dbReference type="Proteomes" id="UP001162992"/>
    </source>
</evidence>